<organism evidence="2 3">
    <name type="scientific">Pelolinea submarina</name>
    <dbReference type="NCBI Taxonomy" id="913107"/>
    <lineage>
        <taxon>Bacteria</taxon>
        <taxon>Bacillati</taxon>
        <taxon>Chloroflexota</taxon>
        <taxon>Anaerolineae</taxon>
        <taxon>Anaerolineales</taxon>
        <taxon>Anaerolineaceae</taxon>
        <taxon>Pelolinea</taxon>
    </lineage>
</organism>
<dbReference type="AlphaFoldDB" id="A0A347ZSL2"/>
<dbReference type="EMBL" id="QUMS01000001">
    <property type="protein sequence ID" value="REG11138.1"/>
    <property type="molecule type" value="Genomic_DNA"/>
</dbReference>
<dbReference type="InterPro" id="IPR002053">
    <property type="entry name" value="Glyco_hydro_25"/>
</dbReference>
<dbReference type="PROSITE" id="PS51904">
    <property type="entry name" value="GLYCOSYL_HYDROL_F25_2"/>
    <property type="match status" value="1"/>
</dbReference>
<gene>
    <name evidence="2" type="ORF">DFR64_1013</name>
</gene>
<dbReference type="PANTHER" id="PTHR34135">
    <property type="entry name" value="LYSOZYME"/>
    <property type="match status" value="1"/>
</dbReference>
<dbReference type="Pfam" id="PF01183">
    <property type="entry name" value="Glyco_hydro_25"/>
    <property type="match status" value="1"/>
</dbReference>
<dbReference type="GO" id="GO:0009253">
    <property type="term" value="P:peptidoglycan catabolic process"/>
    <property type="evidence" value="ECO:0007669"/>
    <property type="project" value="InterPro"/>
</dbReference>
<protein>
    <submittedName>
        <fullName evidence="2">Lysozyme</fullName>
    </submittedName>
</protein>
<dbReference type="RefSeq" id="WP_116224277.1">
    <property type="nucleotide sequence ID" value="NZ_AP018437.1"/>
</dbReference>
<dbReference type="Gene3D" id="3.20.20.80">
    <property type="entry name" value="Glycosidases"/>
    <property type="match status" value="1"/>
</dbReference>
<dbReference type="GO" id="GO:0016052">
    <property type="term" value="P:carbohydrate catabolic process"/>
    <property type="evidence" value="ECO:0007669"/>
    <property type="project" value="TreeGrafter"/>
</dbReference>
<evidence type="ECO:0000313" key="3">
    <source>
        <dbReference type="Proteomes" id="UP000256388"/>
    </source>
</evidence>
<dbReference type="GO" id="GO:0016998">
    <property type="term" value="P:cell wall macromolecule catabolic process"/>
    <property type="evidence" value="ECO:0007669"/>
    <property type="project" value="InterPro"/>
</dbReference>
<accession>A0A347ZSL2</accession>
<keyword evidence="3" id="KW-1185">Reference proteome</keyword>
<dbReference type="PANTHER" id="PTHR34135:SF2">
    <property type="entry name" value="LYSOZYME"/>
    <property type="match status" value="1"/>
</dbReference>
<reference evidence="2 3" key="1">
    <citation type="submission" date="2018-08" db="EMBL/GenBank/DDBJ databases">
        <title>Genomic Encyclopedia of Type Strains, Phase IV (KMG-IV): sequencing the most valuable type-strain genomes for metagenomic binning, comparative biology and taxonomic classification.</title>
        <authorList>
            <person name="Goeker M."/>
        </authorList>
    </citation>
    <scope>NUCLEOTIDE SEQUENCE [LARGE SCALE GENOMIC DNA]</scope>
    <source>
        <strain evidence="2 3">DSM 23923</strain>
    </source>
</reference>
<sequence>MISGIDLSDKNGAADWTLFGNGDVNFVFIKASEALDSIDPMYNTNMQKAQDYGILAGAYHWLHPNLHVGQQAETFLNTVGNFKGMLPPVVCLETHRTNLNDMDKNVRTFIELLESALKVKPIIYTSESYWKTYLPESDWGCEYPLWLDKPGSIWPSQMWPWAGWTFWQYSYQARLPGIATNLGLNWFNGSVTELNNMVIQ</sequence>
<dbReference type="CDD" id="cd00599">
    <property type="entry name" value="GH25_muramidase"/>
    <property type="match status" value="1"/>
</dbReference>
<comment type="caution">
    <text evidence="2">The sequence shown here is derived from an EMBL/GenBank/DDBJ whole genome shotgun (WGS) entry which is preliminary data.</text>
</comment>
<dbReference type="InterPro" id="IPR017853">
    <property type="entry name" value="GH"/>
</dbReference>
<evidence type="ECO:0000256" key="1">
    <source>
        <dbReference type="ARBA" id="ARBA00010646"/>
    </source>
</evidence>
<comment type="similarity">
    <text evidence="1">Belongs to the glycosyl hydrolase 25 family.</text>
</comment>
<evidence type="ECO:0000313" key="2">
    <source>
        <dbReference type="EMBL" id="REG11138.1"/>
    </source>
</evidence>
<proteinExistence type="inferred from homology"/>
<dbReference type="Proteomes" id="UP000256388">
    <property type="component" value="Unassembled WGS sequence"/>
</dbReference>
<name>A0A347ZSL2_9CHLR</name>
<dbReference type="GO" id="GO:0003796">
    <property type="term" value="F:lysozyme activity"/>
    <property type="evidence" value="ECO:0007669"/>
    <property type="project" value="InterPro"/>
</dbReference>
<dbReference type="SUPFAM" id="SSF51445">
    <property type="entry name" value="(Trans)glycosidases"/>
    <property type="match status" value="1"/>
</dbReference>
<dbReference type="OrthoDB" id="9783374at2"/>